<evidence type="ECO:0000256" key="1">
    <source>
        <dbReference type="SAM" id="MobiDB-lite"/>
    </source>
</evidence>
<sequence>MADWSIAPLSSQWATRGGSKYACAALRADIANLCIFNHDTTVAATCSVTQAAVEKLGTGVAGCRHRHEGLQIKPELDAEHQNHHLGQGMSSSSHYASINNSNYYGQNVNGTSAPSSEIMGPPRHEMDS</sequence>
<dbReference type="Proteomes" id="UP000732380">
    <property type="component" value="Unassembled WGS sequence"/>
</dbReference>
<accession>A0A9P7TS03</accession>
<gene>
    <name evidence="2" type="ORF">E4U13_000294</name>
</gene>
<organism evidence="2 3">
    <name type="scientific">Claviceps humidiphila</name>
    <dbReference type="NCBI Taxonomy" id="1294629"/>
    <lineage>
        <taxon>Eukaryota</taxon>
        <taxon>Fungi</taxon>
        <taxon>Dikarya</taxon>
        <taxon>Ascomycota</taxon>
        <taxon>Pezizomycotina</taxon>
        <taxon>Sordariomycetes</taxon>
        <taxon>Hypocreomycetidae</taxon>
        <taxon>Hypocreales</taxon>
        <taxon>Clavicipitaceae</taxon>
        <taxon>Claviceps</taxon>
    </lineage>
</organism>
<comment type="caution">
    <text evidence="2">The sequence shown here is derived from an EMBL/GenBank/DDBJ whole genome shotgun (WGS) entry which is preliminary data.</text>
</comment>
<proteinExistence type="predicted"/>
<dbReference type="EMBL" id="SRQM01000106">
    <property type="protein sequence ID" value="KAG6118330.1"/>
    <property type="molecule type" value="Genomic_DNA"/>
</dbReference>
<reference evidence="2 3" key="1">
    <citation type="journal article" date="2020" name="bioRxiv">
        <title>Whole genome comparisons of ergot fungi reveals the divergence and evolution of species within the genus Claviceps are the result of varying mechanisms driving genome evolution and host range expansion.</title>
        <authorList>
            <person name="Wyka S.A."/>
            <person name="Mondo S.J."/>
            <person name="Liu M."/>
            <person name="Dettman J."/>
            <person name="Nalam V."/>
            <person name="Broders K.D."/>
        </authorList>
    </citation>
    <scope>NUCLEOTIDE SEQUENCE [LARGE SCALE GENOMIC DNA]</scope>
    <source>
        <strain evidence="2 3">LM576</strain>
    </source>
</reference>
<evidence type="ECO:0000313" key="3">
    <source>
        <dbReference type="Proteomes" id="UP000732380"/>
    </source>
</evidence>
<feature type="compositionally biased region" description="Polar residues" evidence="1">
    <location>
        <begin position="106"/>
        <end position="115"/>
    </location>
</feature>
<protein>
    <submittedName>
        <fullName evidence="2">Uncharacterized protein</fullName>
    </submittedName>
</protein>
<keyword evidence="3" id="KW-1185">Reference proteome</keyword>
<evidence type="ECO:0000313" key="2">
    <source>
        <dbReference type="EMBL" id="KAG6118330.1"/>
    </source>
</evidence>
<dbReference type="AlphaFoldDB" id="A0A9P7TS03"/>
<feature type="region of interest" description="Disordered" evidence="1">
    <location>
        <begin position="106"/>
        <end position="128"/>
    </location>
</feature>
<name>A0A9P7TS03_9HYPO</name>